<evidence type="ECO:0000313" key="1">
    <source>
        <dbReference type="EMBL" id="OPJ90343.1"/>
    </source>
</evidence>
<evidence type="ECO:0000313" key="2">
    <source>
        <dbReference type="Proteomes" id="UP000190648"/>
    </source>
</evidence>
<keyword evidence="2" id="KW-1185">Reference proteome</keyword>
<organism evidence="1 2">
    <name type="scientific">Patagioenas fasciata monilis</name>
    <dbReference type="NCBI Taxonomy" id="372326"/>
    <lineage>
        <taxon>Eukaryota</taxon>
        <taxon>Metazoa</taxon>
        <taxon>Chordata</taxon>
        <taxon>Craniata</taxon>
        <taxon>Vertebrata</taxon>
        <taxon>Euteleostomi</taxon>
        <taxon>Archelosauria</taxon>
        <taxon>Archosauria</taxon>
        <taxon>Dinosauria</taxon>
        <taxon>Saurischia</taxon>
        <taxon>Theropoda</taxon>
        <taxon>Coelurosauria</taxon>
        <taxon>Aves</taxon>
        <taxon>Neognathae</taxon>
        <taxon>Neoaves</taxon>
        <taxon>Columbimorphae</taxon>
        <taxon>Columbiformes</taxon>
        <taxon>Columbidae</taxon>
        <taxon>Patagioenas</taxon>
    </lineage>
</organism>
<dbReference type="Proteomes" id="UP000190648">
    <property type="component" value="Unassembled WGS sequence"/>
</dbReference>
<proteinExistence type="predicted"/>
<gene>
    <name evidence="1" type="ORF">AV530_009077</name>
</gene>
<dbReference type="AlphaFoldDB" id="A0A1V4L0F7"/>
<dbReference type="EMBL" id="LSYS01000321">
    <property type="protein sequence ID" value="OPJ90343.1"/>
    <property type="molecule type" value="Genomic_DNA"/>
</dbReference>
<sequence length="71" mass="7907">MEIFAGAELKQRINLLSLSITANPSRCQRYKKRLRPLPPHILWGMIIEADGSDPRRGASEAVAAVLGRLPR</sequence>
<reference evidence="1 2" key="1">
    <citation type="submission" date="2016-02" db="EMBL/GenBank/DDBJ databases">
        <title>Band-tailed pigeon sequencing and assembly.</title>
        <authorList>
            <person name="Soares A.E."/>
            <person name="Novak B.J."/>
            <person name="Rice E.S."/>
            <person name="O'Connell B."/>
            <person name="Chang D."/>
            <person name="Weber S."/>
            <person name="Shapiro B."/>
        </authorList>
    </citation>
    <scope>NUCLEOTIDE SEQUENCE [LARGE SCALE GENOMIC DNA]</scope>
    <source>
        <strain evidence="1">BTP2013</strain>
        <tissue evidence="1">Blood</tissue>
    </source>
</reference>
<protein>
    <submittedName>
        <fullName evidence="1">Uncharacterized protein</fullName>
    </submittedName>
</protein>
<name>A0A1V4L0F7_PATFA</name>
<accession>A0A1V4L0F7</accession>
<comment type="caution">
    <text evidence="1">The sequence shown here is derived from an EMBL/GenBank/DDBJ whole genome shotgun (WGS) entry which is preliminary data.</text>
</comment>